<evidence type="ECO:0000256" key="1">
    <source>
        <dbReference type="SAM" id="Phobius"/>
    </source>
</evidence>
<name>A0A4Q7RPL2_9BURK</name>
<evidence type="ECO:0000313" key="2">
    <source>
        <dbReference type="EMBL" id="RZT35514.1"/>
    </source>
</evidence>
<keyword evidence="1" id="KW-0812">Transmembrane</keyword>
<gene>
    <name evidence="2" type="ORF">EV147_3969</name>
</gene>
<keyword evidence="1" id="KW-1133">Transmembrane helix</keyword>
<protein>
    <submittedName>
        <fullName evidence="2">Uncharacterized protein</fullName>
    </submittedName>
</protein>
<feature type="transmembrane region" description="Helical" evidence="1">
    <location>
        <begin position="91"/>
        <end position="115"/>
    </location>
</feature>
<evidence type="ECO:0000313" key="3">
    <source>
        <dbReference type="Proteomes" id="UP000291078"/>
    </source>
</evidence>
<feature type="transmembrane region" description="Helical" evidence="1">
    <location>
        <begin position="135"/>
        <end position="155"/>
    </location>
</feature>
<dbReference type="AlphaFoldDB" id="A0A4Q7RPL2"/>
<dbReference type="Proteomes" id="UP000291078">
    <property type="component" value="Unassembled WGS sequence"/>
</dbReference>
<proteinExistence type="predicted"/>
<organism evidence="2 3">
    <name type="scientific">Cupriavidus agavae</name>
    <dbReference type="NCBI Taxonomy" id="1001822"/>
    <lineage>
        <taxon>Bacteria</taxon>
        <taxon>Pseudomonadati</taxon>
        <taxon>Pseudomonadota</taxon>
        <taxon>Betaproteobacteria</taxon>
        <taxon>Burkholderiales</taxon>
        <taxon>Burkholderiaceae</taxon>
        <taxon>Cupriavidus</taxon>
    </lineage>
</organism>
<comment type="caution">
    <text evidence="2">The sequence shown here is derived from an EMBL/GenBank/DDBJ whole genome shotgun (WGS) entry which is preliminary data.</text>
</comment>
<feature type="transmembrane region" description="Helical" evidence="1">
    <location>
        <begin position="162"/>
        <end position="181"/>
    </location>
</feature>
<keyword evidence="1" id="KW-0472">Membrane</keyword>
<sequence>MRIMGKLVSLVNRRALRTEGHVFAVTPERIAWMEGFQALVAMAPMLCAAVLLDRSEIAFGAVAAFWTCLCDPQGSAAGRLKAMGIFIAPRAAFLPIAAYSAYFGFAASVAALLVLEFLCGLTRSYRPVLGPTPAQAGLIASLAVVIGIPSPAPLLGALLQAGYFMLGSLWTVLFCVVLWPVPFSQSACRTLASLVGHISELGTTPGRPLQLADLTQPYFHLGMDNRVMSTAHYRGSNPASRLPGRLQYWHRAADRLLDGVRPLAKLEGRGGTACRWP</sequence>
<dbReference type="EMBL" id="SGXM01000006">
    <property type="protein sequence ID" value="RZT35514.1"/>
    <property type="molecule type" value="Genomic_DNA"/>
</dbReference>
<reference evidence="2 3" key="1">
    <citation type="journal article" date="2015" name="Stand. Genomic Sci.">
        <title>Genomic Encyclopedia of Bacterial and Archaeal Type Strains, Phase III: the genomes of soil and plant-associated and newly described type strains.</title>
        <authorList>
            <person name="Whitman W.B."/>
            <person name="Woyke T."/>
            <person name="Klenk H.P."/>
            <person name="Zhou Y."/>
            <person name="Lilburn T.G."/>
            <person name="Beck B.J."/>
            <person name="De Vos P."/>
            <person name="Vandamme P."/>
            <person name="Eisen J.A."/>
            <person name="Garrity G."/>
            <person name="Hugenholtz P."/>
            <person name="Kyrpides N.C."/>
        </authorList>
    </citation>
    <scope>NUCLEOTIDE SEQUENCE [LARGE SCALE GENOMIC DNA]</scope>
    <source>
        <strain evidence="2 3">ASC-9842</strain>
    </source>
</reference>
<accession>A0A4Q7RPL2</accession>
<keyword evidence="3" id="KW-1185">Reference proteome</keyword>